<dbReference type="SUPFAM" id="SSF51445">
    <property type="entry name" value="(Trans)glycosidases"/>
    <property type="match status" value="1"/>
</dbReference>
<evidence type="ECO:0000259" key="11">
    <source>
        <dbReference type="PROSITE" id="PS51910"/>
    </source>
</evidence>
<gene>
    <name evidence="12" type="ORF">GP486_006034</name>
</gene>
<protein>
    <recommendedName>
        <fullName evidence="4">chitinase</fullName>
        <ecNumber evidence="4">3.2.1.14</ecNumber>
    </recommendedName>
</protein>
<evidence type="ECO:0000256" key="1">
    <source>
        <dbReference type="ARBA" id="ARBA00000822"/>
    </source>
</evidence>
<dbReference type="GO" id="GO:0005576">
    <property type="term" value="C:extracellular region"/>
    <property type="evidence" value="ECO:0007669"/>
    <property type="project" value="UniProtKB-SubCell"/>
</dbReference>
<name>A0A9P8RL61_9PEZI</name>
<dbReference type="SMART" id="SM00636">
    <property type="entry name" value="Glyco_18"/>
    <property type="match status" value="1"/>
</dbReference>
<comment type="caution">
    <text evidence="12">The sequence shown here is derived from an EMBL/GenBank/DDBJ whole genome shotgun (WGS) entry which is preliminary data.</text>
</comment>
<dbReference type="AlphaFoldDB" id="A0A9P8RL61"/>
<reference evidence="12" key="1">
    <citation type="submission" date="2021-03" db="EMBL/GenBank/DDBJ databases">
        <title>Comparative genomics and phylogenomic investigation of the class Geoglossomycetes provide insights into ecological specialization and systematics.</title>
        <authorList>
            <person name="Melie T."/>
            <person name="Pirro S."/>
            <person name="Miller A.N."/>
            <person name="Quandt A."/>
        </authorList>
    </citation>
    <scope>NUCLEOTIDE SEQUENCE</scope>
    <source>
        <strain evidence="12">CAQ_001_2017</strain>
    </source>
</reference>
<keyword evidence="13" id="KW-1185">Reference proteome</keyword>
<comment type="subcellular location">
    <subcellularLocation>
        <location evidence="2">Secreted</location>
    </subcellularLocation>
</comment>
<keyword evidence="9" id="KW-0326">Glycosidase</keyword>
<dbReference type="GO" id="GO:0008843">
    <property type="term" value="F:endochitinase activity"/>
    <property type="evidence" value="ECO:0007669"/>
    <property type="project" value="UniProtKB-EC"/>
</dbReference>
<evidence type="ECO:0000256" key="7">
    <source>
        <dbReference type="ARBA" id="ARBA00023024"/>
    </source>
</evidence>
<comment type="catalytic activity">
    <reaction evidence="1">
        <text>Random endo-hydrolysis of N-acetyl-beta-D-glucosaminide (1-&gt;4)-beta-linkages in chitin and chitodextrins.</text>
        <dbReference type="EC" id="3.2.1.14"/>
    </reaction>
</comment>
<dbReference type="PANTHER" id="PTHR11177:SF365">
    <property type="entry name" value="ENDOCHITINASE B"/>
    <property type="match status" value="1"/>
</dbReference>
<dbReference type="InterPro" id="IPR011583">
    <property type="entry name" value="Chitinase_II/V-like_cat"/>
</dbReference>
<dbReference type="Pfam" id="PF00704">
    <property type="entry name" value="Glyco_hydro_18"/>
    <property type="match status" value="1"/>
</dbReference>
<evidence type="ECO:0000256" key="6">
    <source>
        <dbReference type="ARBA" id="ARBA00022801"/>
    </source>
</evidence>
<accession>A0A9P8RL61</accession>
<evidence type="ECO:0000313" key="12">
    <source>
        <dbReference type="EMBL" id="KAH0556020.1"/>
    </source>
</evidence>
<dbReference type="PROSITE" id="PS51910">
    <property type="entry name" value="GH18_2"/>
    <property type="match status" value="1"/>
</dbReference>
<evidence type="ECO:0000256" key="8">
    <source>
        <dbReference type="ARBA" id="ARBA00023277"/>
    </source>
</evidence>
<evidence type="ECO:0000256" key="2">
    <source>
        <dbReference type="ARBA" id="ARBA00004613"/>
    </source>
</evidence>
<keyword evidence="8" id="KW-0119">Carbohydrate metabolism</keyword>
<dbReference type="Gene3D" id="3.20.20.80">
    <property type="entry name" value="Glycosidases"/>
    <property type="match status" value="1"/>
</dbReference>
<feature type="domain" description="GH18" evidence="11">
    <location>
        <begin position="1"/>
        <end position="180"/>
    </location>
</feature>
<dbReference type="EMBL" id="JAGHQM010001262">
    <property type="protein sequence ID" value="KAH0556020.1"/>
    <property type="molecule type" value="Genomic_DNA"/>
</dbReference>
<dbReference type="GO" id="GO:0008061">
    <property type="term" value="F:chitin binding"/>
    <property type="evidence" value="ECO:0007669"/>
    <property type="project" value="InterPro"/>
</dbReference>
<dbReference type="GO" id="GO:0006032">
    <property type="term" value="P:chitin catabolic process"/>
    <property type="evidence" value="ECO:0007669"/>
    <property type="project" value="UniProtKB-KW"/>
</dbReference>
<dbReference type="InterPro" id="IPR001223">
    <property type="entry name" value="Glyco_hydro18_cat"/>
</dbReference>
<evidence type="ECO:0000256" key="3">
    <source>
        <dbReference type="ARBA" id="ARBA00008682"/>
    </source>
</evidence>
<keyword evidence="5" id="KW-0964">Secreted</keyword>
<keyword evidence="6" id="KW-0378">Hydrolase</keyword>
<sequence length="209" mass="23125">MDQYLDFWNLMAYDFAGSWDSVAGHQANLFKSHDNPLSTPFNIDEAVTHYTRAGRIASSKVVLGMPIYGRAFQNTDGPGKPFNGVGVPVTPGSWEAGVWDYKALPLARHKEHFDSKVGASWSYDGEQRMMVSYDTKEVACLKARYIAEKCLGGGMWWESSADKKGEQSLIGAVAATLGGSNYALLDRSENLLNYPDSKYDNLKSQFMQG</sequence>
<dbReference type="SUPFAM" id="SSF54556">
    <property type="entry name" value="Chitinase insertion domain"/>
    <property type="match status" value="1"/>
</dbReference>
<evidence type="ECO:0000313" key="13">
    <source>
        <dbReference type="Proteomes" id="UP000750711"/>
    </source>
</evidence>
<dbReference type="InterPro" id="IPR029070">
    <property type="entry name" value="Chitinase_insertion_sf"/>
</dbReference>
<organism evidence="12 13">
    <name type="scientific">Trichoglossum hirsutum</name>
    <dbReference type="NCBI Taxonomy" id="265104"/>
    <lineage>
        <taxon>Eukaryota</taxon>
        <taxon>Fungi</taxon>
        <taxon>Dikarya</taxon>
        <taxon>Ascomycota</taxon>
        <taxon>Pezizomycotina</taxon>
        <taxon>Geoglossomycetes</taxon>
        <taxon>Geoglossales</taxon>
        <taxon>Geoglossaceae</taxon>
        <taxon>Trichoglossum</taxon>
    </lineage>
</organism>
<dbReference type="GO" id="GO:0000272">
    <property type="term" value="P:polysaccharide catabolic process"/>
    <property type="evidence" value="ECO:0007669"/>
    <property type="project" value="UniProtKB-KW"/>
</dbReference>
<dbReference type="FunFam" id="3.10.50.10:FF:000005">
    <property type="entry name" value="Endochitinase B1"/>
    <property type="match status" value="1"/>
</dbReference>
<dbReference type="Proteomes" id="UP000750711">
    <property type="component" value="Unassembled WGS sequence"/>
</dbReference>
<evidence type="ECO:0000256" key="9">
    <source>
        <dbReference type="ARBA" id="ARBA00023295"/>
    </source>
</evidence>
<dbReference type="InterPro" id="IPR050314">
    <property type="entry name" value="Glycosyl_Hydrlase_18"/>
</dbReference>
<keyword evidence="7" id="KW-0146">Chitin degradation</keyword>
<dbReference type="PANTHER" id="PTHR11177">
    <property type="entry name" value="CHITINASE"/>
    <property type="match status" value="1"/>
</dbReference>
<keyword evidence="10" id="KW-0624">Polysaccharide degradation</keyword>
<evidence type="ECO:0000256" key="10">
    <source>
        <dbReference type="ARBA" id="ARBA00023326"/>
    </source>
</evidence>
<dbReference type="InterPro" id="IPR017853">
    <property type="entry name" value="GH"/>
</dbReference>
<dbReference type="Gene3D" id="3.10.50.10">
    <property type="match status" value="1"/>
</dbReference>
<evidence type="ECO:0000256" key="5">
    <source>
        <dbReference type="ARBA" id="ARBA00022525"/>
    </source>
</evidence>
<evidence type="ECO:0000256" key="4">
    <source>
        <dbReference type="ARBA" id="ARBA00012729"/>
    </source>
</evidence>
<dbReference type="EC" id="3.2.1.14" evidence="4"/>
<proteinExistence type="inferred from homology"/>
<comment type="similarity">
    <text evidence="3">Belongs to the glycosyl hydrolase 18 family. Chitinase class V subfamily.</text>
</comment>